<gene>
    <name evidence="1" type="ORF">H2198_003553</name>
</gene>
<proteinExistence type="predicted"/>
<comment type="caution">
    <text evidence="1">The sequence shown here is derived from an EMBL/GenBank/DDBJ whole genome shotgun (WGS) entry which is preliminary data.</text>
</comment>
<dbReference type="Proteomes" id="UP001172386">
    <property type="component" value="Unassembled WGS sequence"/>
</dbReference>
<evidence type="ECO:0000313" key="2">
    <source>
        <dbReference type="Proteomes" id="UP001172386"/>
    </source>
</evidence>
<reference evidence="1" key="1">
    <citation type="submission" date="2022-10" db="EMBL/GenBank/DDBJ databases">
        <title>Culturing micro-colonial fungi from biological soil crusts in the Mojave desert and describing Neophaeococcomyces mojavensis, and introducing the new genera and species Taxawa tesnikishii.</title>
        <authorList>
            <person name="Kurbessoian T."/>
            <person name="Stajich J.E."/>
        </authorList>
    </citation>
    <scope>NUCLEOTIDE SEQUENCE</scope>
    <source>
        <strain evidence="1">JES_112</strain>
    </source>
</reference>
<accession>A0ACC3AB14</accession>
<dbReference type="EMBL" id="JAPDRQ010000048">
    <property type="protein sequence ID" value="KAJ9658675.1"/>
    <property type="molecule type" value="Genomic_DNA"/>
</dbReference>
<protein>
    <submittedName>
        <fullName evidence="1">Uncharacterized protein</fullName>
    </submittedName>
</protein>
<organism evidence="1 2">
    <name type="scientific">Neophaeococcomyces mojaviensis</name>
    <dbReference type="NCBI Taxonomy" id="3383035"/>
    <lineage>
        <taxon>Eukaryota</taxon>
        <taxon>Fungi</taxon>
        <taxon>Dikarya</taxon>
        <taxon>Ascomycota</taxon>
        <taxon>Pezizomycotina</taxon>
        <taxon>Eurotiomycetes</taxon>
        <taxon>Chaetothyriomycetidae</taxon>
        <taxon>Chaetothyriales</taxon>
        <taxon>Chaetothyriales incertae sedis</taxon>
        <taxon>Neophaeococcomyces</taxon>
    </lineage>
</organism>
<evidence type="ECO:0000313" key="1">
    <source>
        <dbReference type="EMBL" id="KAJ9658675.1"/>
    </source>
</evidence>
<sequence>MSEMSLQKEDPSSPKNVKLDVKKESKSEDELRSEAQENKDKNKPCQKLMRIKSDKGIDKIRSATSASVRPFSASIPTTAQGFLDKGAIEIPPNGIKPDGKRCLTCIRYVRRCKGSSVVDGRCETCRGIDGRPRNCFWLQPNKGIHTYDDAQKTKGTKKLDYNASKAREVRNLPPVQAYEPGRYRATTAWIAEGLFRNDLLTEDSKTNVDIMLGLVEQRHWLAQTGDMPSQQIRMQAVEVLADMFQRLMGMVVRGEGLTQEEVLELASEYSGQYSLEG</sequence>
<keyword evidence="2" id="KW-1185">Reference proteome</keyword>
<name>A0ACC3AB14_9EURO</name>